<comment type="caution">
    <text evidence="2">The sequence shown here is derived from an EMBL/GenBank/DDBJ whole genome shotgun (WGS) entry which is preliminary data.</text>
</comment>
<dbReference type="GO" id="GO:0071897">
    <property type="term" value="P:DNA biosynthetic process"/>
    <property type="evidence" value="ECO:0007669"/>
    <property type="project" value="UniProtKB-ARBA"/>
</dbReference>
<dbReference type="Pfam" id="PF00078">
    <property type="entry name" value="RVT_1"/>
    <property type="match status" value="1"/>
</dbReference>
<dbReference type="InterPro" id="IPR000477">
    <property type="entry name" value="RT_dom"/>
</dbReference>
<feature type="domain" description="Reverse transcriptase" evidence="1">
    <location>
        <begin position="89"/>
        <end position="187"/>
    </location>
</feature>
<organism evidence="2 3">
    <name type="scientific">Zophobas morio</name>
    <dbReference type="NCBI Taxonomy" id="2755281"/>
    <lineage>
        <taxon>Eukaryota</taxon>
        <taxon>Metazoa</taxon>
        <taxon>Ecdysozoa</taxon>
        <taxon>Arthropoda</taxon>
        <taxon>Hexapoda</taxon>
        <taxon>Insecta</taxon>
        <taxon>Pterygota</taxon>
        <taxon>Neoptera</taxon>
        <taxon>Endopterygota</taxon>
        <taxon>Coleoptera</taxon>
        <taxon>Polyphaga</taxon>
        <taxon>Cucujiformia</taxon>
        <taxon>Tenebrionidae</taxon>
        <taxon>Zophobas</taxon>
    </lineage>
</organism>
<proteinExistence type="predicted"/>
<dbReference type="PANTHER" id="PTHR19446">
    <property type="entry name" value="REVERSE TRANSCRIPTASES"/>
    <property type="match status" value="1"/>
</dbReference>
<dbReference type="AlphaFoldDB" id="A0AA38J371"/>
<keyword evidence="3" id="KW-1185">Reference proteome</keyword>
<evidence type="ECO:0000259" key="1">
    <source>
        <dbReference type="Pfam" id="PF00078"/>
    </source>
</evidence>
<evidence type="ECO:0000313" key="2">
    <source>
        <dbReference type="EMBL" id="KAJ3665126.1"/>
    </source>
</evidence>
<protein>
    <recommendedName>
        <fullName evidence="1">Reverse transcriptase domain-containing protein</fullName>
    </recommendedName>
</protein>
<name>A0AA38J371_9CUCU</name>
<reference evidence="2" key="1">
    <citation type="journal article" date="2023" name="G3 (Bethesda)">
        <title>Whole genome assemblies of Zophobas morio and Tenebrio molitor.</title>
        <authorList>
            <person name="Kaur S."/>
            <person name="Stinson S.A."/>
            <person name="diCenzo G.C."/>
        </authorList>
    </citation>
    <scope>NUCLEOTIDE SEQUENCE</scope>
    <source>
        <strain evidence="2">QUZm001</strain>
    </source>
</reference>
<dbReference type="InterPro" id="IPR043502">
    <property type="entry name" value="DNA/RNA_pol_sf"/>
</dbReference>
<dbReference type="SUPFAM" id="SSF56672">
    <property type="entry name" value="DNA/RNA polymerases"/>
    <property type="match status" value="1"/>
</dbReference>
<gene>
    <name evidence="2" type="ORF">Zmor_000639</name>
</gene>
<evidence type="ECO:0000313" key="3">
    <source>
        <dbReference type="Proteomes" id="UP001168821"/>
    </source>
</evidence>
<accession>A0AA38J371</accession>
<sequence>MNLARTVEETNYDTDKNYLKNNLTNPREVRDLIKNLSKNKAPGLYKITNEALKQLGRKSVCQLHYIINSTIKLQHFPTPWKGALVIPLPKQGKPTNVPGNLRPTSLLSSVGKLAEKVINNRLTRYDTKFKITQDEQFGFRQGHDTTQQITRIVTDITNNFNKDNITQLTLLDIRKAFDRVSIQGLISPNS</sequence>
<dbReference type="EMBL" id="JALNTZ010000001">
    <property type="protein sequence ID" value="KAJ3665126.1"/>
    <property type="molecule type" value="Genomic_DNA"/>
</dbReference>
<dbReference type="Proteomes" id="UP001168821">
    <property type="component" value="Unassembled WGS sequence"/>
</dbReference>